<organism evidence="1 2">
    <name type="scientific">Phytohabitans suffuscus</name>
    <dbReference type="NCBI Taxonomy" id="624315"/>
    <lineage>
        <taxon>Bacteria</taxon>
        <taxon>Bacillati</taxon>
        <taxon>Actinomycetota</taxon>
        <taxon>Actinomycetes</taxon>
        <taxon>Micromonosporales</taxon>
        <taxon>Micromonosporaceae</taxon>
    </lineage>
</organism>
<keyword evidence="2" id="KW-1185">Reference proteome</keyword>
<evidence type="ECO:0000313" key="2">
    <source>
        <dbReference type="Proteomes" id="UP000503011"/>
    </source>
</evidence>
<dbReference type="Proteomes" id="UP000503011">
    <property type="component" value="Chromosome"/>
</dbReference>
<dbReference type="EMBL" id="AP022871">
    <property type="protein sequence ID" value="BCB86579.1"/>
    <property type="molecule type" value="Genomic_DNA"/>
</dbReference>
<protein>
    <submittedName>
        <fullName evidence="1">Uncharacterized protein</fullName>
    </submittedName>
</protein>
<gene>
    <name evidence="1" type="ORF">Psuf_038920</name>
</gene>
<dbReference type="KEGG" id="psuu:Psuf_038920"/>
<accession>A0A6F8YKN3</accession>
<reference evidence="1 2" key="2">
    <citation type="submission" date="2020-03" db="EMBL/GenBank/DDBJ databases">
        <authorList>
            <person name="Ichikawa N."/>
            <person name="Kimura A."/>
            <person name="Kitahashi Y."/>
            <person name="Uohara A."/>
        </authorList>
    </citation>
    <scope>NUCLEOTIDE SEQUENCE [LARGE SCALE GENOMIC DNA]</scope>
    <source>
        <strain evidence="1 2">NBRC 105367</strain>
    </source>
</reference>
<dbReference type="AlphaFoldDB" id="A0A6F8YKN3"/>
<reference evidence="1 2" key="1">
    <citation type="submission" date="2020-03" db="EMBL/GenBank/DDBJ databases">
        <title>Whole genome shotgun sequence of Phytohabitans suffuscus NBRC 105367.</title>
        <authorList>
            <person name="Komaki H."/>
            <person name="Tamura T."/>
        </authorList>
    </citation>
    <scope>NUCLEOTIDE SEQUENCE [LARGE SCALE GENOMIC DNA]</scope>
    <source>
        <strain evidence="1 2">NBRC 105367</strain>
    </source>
</reference>
<evidence type="ECO:0000313" key="1">
    <source>
        <dbReference type="EMBL" id="BCB86579.1"/>
    </source>
</evidence>
<sequence length="49" mass="5450">MIPFPLPRPAPMSHITILLANHDTVADELLKGAFVVITDDRLRIRALSI</sequence>
<name>A0A6F8YKN3_9ACTN</name>
<proteinExistence type="predicted"/>